<protein>
    <submittedName>
        <fullName evidence="1">Uncharacterized protein</fullName>
    </submittedName>
</protein>
<gene>
    <name evidence="1" type="ORF">TCEB3V08_LOCUS727</name>
</gene>
<dbReference type="EMBL" id="OC316578">
    <property type="protein sequence ID" value="CAD7392715.1"/>
    <property type="molecule type" value="Genomic_DNA"/>
</dbReference>
<sequence>MGIRHSLAKFVADPDYIPDNIDPSSILDAREPGSILGAIDHSYILGARDHGSISGVRDPGFIQDSRQDPMPSDILPTSRPTDLLKRFARVRCALRPFTTVLLSTLRVADSLKYPMYSSPMASLCTTAASRPWSLPAPASPPLSSRNLGRLSVSSESPREPFCLSLKPGYHSNAPVPDRCTVTAHTHTHTPTHKHTTPQGLDRLELGCFPSSSVNKLRRELVPPQPVSRGNSVNQKAKEAMRKARPLLKETTKVNNKLWDDLLQRLREEARRV</sequence>
<evidence type="ECO:0000313" key="1">
    <source>
        <dbReference type="EMBL" id="CAD7392715.1"/>
    </source>
</evidence>
<organism evidence="1">
    <name type="scientific">Timema cristinae</name>
    <name type="common">Walking stick</name>
    <dbReference type="NCBI Taxonomy" id="61476"/>
    <lineage>
        <taxon>Eukaryota</taxon>
        <taxon>Metazoa</taxon>
        <taxon>Ecdysozoa</taxon>
        <taxon>Arthropoda</taxon>
        <taxon>Hexapoda</taxon>
        <taxon>Insecta</taxon>
        <taxon>Pterygota</taxon>
        <taxon>Neoptera</taxon>
        <taxon>Polyneoptera</taxon>
        <taxon>Phasmatodea</taxon>
        <taxon>Timematodea</taxon>
        <taxon>Timematoidea</taxon>
        <taxon>Timematidae</taxon>
        <taxon>Timema</taxon>
    </lineage>
</organism>
<accession>A0A7R9CDL9</accession>
<proteinExistence type="predicted"/>
<name>A0A7R9CDL9_TIMCR</name>
<dbReference type="AlphaFoldDB" id="A0A7R9CDL9"/>
<reference evidence="1" key="1">
    <citation type="submission" date="2020-11" db="EMBL/GenBank/DDBJ databases">
        <authorList>
            <person name="Tran Van P."/>
        </authorList>
    </citation>
    <scope>NUCLEOTIDE SEQUENCE</scope>
</reference>